<reference evidence="2" key="1">
    <citation type="submission" date="2021-01" db="EMBL/GenBank/DDBJ databases">
        <authorList>
            <consortium name="Genoscope - CEA"/>
            <person name="William W."/>
        </authorList>
    </citation>
    <scope>NUCLEOTIDE SEQUENCE</scope>
</reference>
<dbReference type="Proteomes" id="UP000689195">
    <property type="component" value="Unassembled WGS sequence"/>
</dbReference>
<evidence type="ECO:0000313" key="2">
    <source>
        <dbReference type="EMBL" id="CAD8154388.1"/>
    </source>
</evidence>
<dbReference type="EMBL" id="CAJJDO010000025">
    <property type="protein sequence ID" value="CAD8154388.1"/>
    <property type="molecule type" value="Genomic_DNA"/>
</dbReference>
<feature type="region of interest" description="Disordered" evidence="1">
    <location>
        <begin position="44"/>
        <end position="66"/>
    </location>
</feature>
<sequence length="66" mass="8091">MQQKFKSKIQNIIIECEQLKNSNASFNKEISNPITKYHMRFKNIRKRSQSEETKKQKEDKQLQYER</sequence>
<evidence type="ECO:0000256" key="1">
    <source>
        <dbReference type="SAM" id="MobiDB-lite"/>
    </source>
</evidence>
<comment type="caution">
    <text evidence="2">The sequence shown here is derived from an EMBL/GenBank/DDBJ whole genome shotgun (WGS) entry which is preliminary data.</text>
</comment>
<gene>
    <name evidence="2" type="ORF">PPENT_87.1.T0250347</name>
</gene>
<protein>
    <submittedName>
        <fullName evidence="2">Uncharacterized protein</fullName>
    </submittedName>
</protein>
<feature type="compositionally biased region" description="Basic and acidic residues" evidence="1">
    <location>
        <begin position="48"/>
        <end position="66"/>
    </location>
</feature>
<name>A0A8S1TQV0_9CILI</name>
<accession>A0A8S1TQV0</accession>
<evidence type="ECO:0000313" key="3">
    <source>
        <dbReference type="Proteomes" id="UP000689195"/>
    </source>
</evidence>
<organism evidence="2 3">
    <name type="scientific">Paramecium pentaurelia</name>
    <dbReference type="NCBI Taxonomy" id="43138"/>
    <lineage>
        <taxon>Eukaryota</taxon>
        <taxon>Sar</taxon>
        <taxon>Alveolata</taxon>
        <taxon>Ciliophora</taxon>
        <taxon>Intramacronucleata</taxon>
        <taxon>Oligohymenophorea</taxon>
        <taxon>Peniculida</taxon>
        <taxon>Parameciidae</taxon>
        <taxon>Paramecium</taxon>
    </lineage>
</organism>
<dbReference type="AlphaFoldDB" id="A0A8S1TQV0"/>
<keyword evidence="3" id="KW-1185">Reference proteome</keyword>
<proteinExistence type="predicted"/>